<name>A0ABD3PF72_9STRA</name>
<dbReference type="Proteomes" id="UP001530315">
    <property type="component" value="Unassembled WGS sequence"/>
</dbReference>
<evidence type="ECO:0000256" key="13">
    <source>
        <dbReference type="ARBA" id="ARBA00039158"/>
    </source>
</evidence>
<dbReference type="GO" id="GO:0004828">
    <property type="term" value="F:serine-tRNA ligase activity"/>
    <property type="evidence" value="ECO:0007669"/>
    <property type="project" value="UniProtKB-EC"/>
</dbReference>
<dbReference type="GO" id="GO:0006412">
    <property type="term" value="P:translation"/>
    <property type="evidence" value="ECO:0007669"/>
    <property type="project" value="UniProtKB-KW"/>
</dbReference>
<dbReference type="InterPro" id="IPR033729">
    <property type="entry name" value="SerRS_core"/>
</dbReference>
<dbReference type="PANTHER" id="PTHR43697:SF1">
    <property type="entry name" value="SERINE--TRNA LIGASE"/>
    <property type="match status" value="1"/>
</dbReference>
<organism evidence="19 20">
    <name type="scientific">Stephanodiscus triporus</name>
    <dbReference type="NCBI Taxonomy" id="2934178"/>
    <lineage>
        <taxon>Eukaryota</taxon>
        <taxon>Sar</taxon>
        <taxon>Stramenopiles</taxon>
        <taxon>Ochrophyta</taxon>
        <taxon>Bacillariophyta</taxon>
        <taxon>Coscinodiscophyceae</taxon>
        <taxon>Thalassiosirophycidae</taxon>
        <taxon>Stephanodiscales</taxon>
        <taxon>Stephanodiscaceae</taxon>
        <taxon>Stephanodiscus</taxon>
    </lineage>
</organism>
<evidence type="ECO:0000259" key="18">
    <source>
        <dbReference type="PROSITE" id="PS50862"/>
    </source>
</evidence>
<keyword evidence="9" id="KW-0648">Protein biosynthesis</keyword>
<dbReference type="Gene3D" id="1.10.287.40">
    <property type="entry name" value="Serine-tRNA synthetase, tRNA binding domain"/>
    <property type="match status" value="1"/>
</dbReference>
<comment type="pathway">
    <text evidence="2">Aminoacyl-tRNA biosynthesis; selenocysteinyl-tRNA(Sec) biosynthesis; L-seryl-tRNA(Sec) from L-serine and tRNA(Sec): step 1/1.</text>
</comment>
<comment type="similarity">
    <text evidence="3">Belongs to the class-II aminoacyl-tRNA synthetase family. Type-1 seryl-tRNA synthetase subfamily.</text>
</comment>
<evidence type="ECO:0000256" key="14">
    <source>
        <dbReference type="ARBA" id="ARBA00047929"/>
    </source>
</evidence>
<dbReference type="PRINTS" id="PR00981">
    <property type="entry name" value="TRNASYNTHSER"/>
</dbReference>
<dbReference type="PROSITE" id="PS50862">
    <property type="entry name" value="AA_TRNA_LIGASE_II"/>
    <property type="match status" value="1"/>
</dbReference>
<comment type="catalytic activity">
    <reaction evidence="15">
        <text>tRNA(Ser) + L-serine + ATP = L-seryl-tRNA(Ser) + AMP + diphosphate + H(+)</text>
        <dbReference type="Rhea" id="RHEA:12292"/>
        <dbReference type="Rhea" id="RHEA-COMP:9669"/>
        <dbReference type="Rhea" id="RHEA-COMP:9703"/>
        <dbReference type="ChEBI" id="CHEBI:15378"/>
        <dbReference type="ChEBI" id="CHEBI:30616"/>
        <dbReference type="ChEBI" id="CHEBI:33019"/>
        <dbReference type="ChEBI" id="CHEBI:33384"/>
        <dbReference type="ChEBI" id="CHEBI:78442"/>
        <dbReference type="ChEBI" id="CHEBI:78533"/>
        <dbReference type="ChEBI" id="CHEBI:456215"/>
        <dbReference type="EC" id="6.1.1.11"/>
    </reaction>
</comment>
<dbReference type="Gene3D" id="3.30.930.10">
    <property type="entry name" value="Bira Bifunctional Protein, Domain 2"/>
    <property type="match status" value="1"/>
</dbReference>
<comment type="catalytic activity">
    <reaction evidence="14">
        <text>tRNA(Sec) + L-serine + ATP = L-seryl-tRNA(Sec) + AMP + diphosphate + H(+)</text>
        <dbReference type="Rhea" id="RHEA:42580"/>
        <dbReference type="Rhea" id="RHEA-COMP:9742"/>
        <dbReference type="Rhea" id="RHEA-COMP:10128"/>
        <dbReference type="ChEBI" id="CHEBI:15378"/>
        <dbReference type="ChEBI" id="CHEBI:30616"/>
        <dbReference type="ChEBI" id="CHEBI:33019"/>
        <dbReference type="ChEBI" id="CHEBI:33384"/>
        <dbReference type="ChEBI" id="CHEBI:78442"/>
        <dbReference type="ChEBI" id="CHEBI:78533"/>
        <dbReference type="ChEBI" id="CHEBI:456215"/>
        <dbReference type="EC" id="6.1.1.11"/>
    </reaction>
</comment>
<dbReference type="InterPro" id="IPR015866">
    <property type="entry name" value="Ser-tRNA-synth_1_N"/>
</dbReference>
<keyword evidence="5" id="KW-0963">Cytoplasm</keyword>
<accession>A0ABD3PF72</accession>
<keyword evidence="8" id="KW-0067">ATP-binding</keyword>
<gene>
    <name evidence="19" type="ORF">ACHAW5_002057</name>
</gene>
<keyword evidence="10" id="KW-0030">Aminoacyl-tRNA synthetase</keyword>
<protein>
    <recommendedName>
        <fullName evidence="13">Serine--tRNA ligase</fullName>
        <ecNumber evidence="4">6.1.1.11</ecNumber>
    </recommendedName>
    <alternativeName>
        <fullName evidence="11">Seryl-tRNA synthetase</fullName>
    </alternativeName>
    <alternativeName>
        <fullName evidence="12">Seryl-tRNA(Ser/Sec) synthetase</fullName>
    </alternativeName>
</protein>
<keyword evidence="16" id="KW-0175">Coiled coil</keyword>
<feature type="compositionally biased region" description="Basic and acidic residues" evidence="17">
    <location>
        <begin position="499"/>
        <end position="508"/>
    </location>
</feature>
<dbReference type="EC" id="6.1.1.11" evidence="4"/>
<dbReference type="InterPro" id="IPR002314">
    <property type="entry name" value="aa-tRNA-synt_IIb"/>
</dbReference>
<feature type="region of interest" description="Disordered" evidence="17">
    <location>
        <begin position="499"/>
        <end position="519"/>
    </location>
</feature>
<proteinExistence type="inferred from homology"/>
<evidence type="ECO:0000256" key="16">
    <source>
        <dbReference type="SAM" id="Coils"/>
    </source>
</evidence>
<evidence type="ECO:0000256" key="2">
    <source>
        <dbReference type="ARBA" id="ARBA00005045"/>
    </source>
</evidence>
<feature type="compositionally biased region" description="Basic residues" evidence="17">
    <location>
        <begin position="509"/>
        <end position="518"/>
    </location>
</feature>
<evidence type="ECO:0000256" key="6">
    <source>
        <dbReference type="ARBA" id="ARBA00022598"/>
    </source>
</evidence>
<dbReference type="GO" id="GO:0005737">
    <property type="term" value="C:cytoplasm"/>
    <property type="evidence" value="ECO:0007669"/>
    <property type="project" value="UniProtKB-SubCell"/>
</dbReference>
<evidence type="ECO:0000256" key="9">
    <source>
        <dbReference type="ARBA" id="ARBA00022917"/>
    </source>
</evidence>
<evidence type="ECO:0000256" key="7">
    <source>
        <dbReference type="ARBA" id="ARBA00022741"/>
    </source>
</evidence>
<dbReference type="InterPro" id="IPR002317">
    <property type="entry name" value="Ser-tRNA-ligase_type_1"/>
</dbReference>
<reference evidence="19 20" key="1">
    <citation type="submission" date="2024-10" db="EMBL/GenBank/DDBJ databases">
        <title>Updated reference genomes for cyclostephanoid diatoms.</title>
        <authorList>
            <person name="Roberts W.R."/>
            <person name="Alverson A.J."/>
        </authorList>
    </citation>
    <scope>NUCLEOTIDE SEQUENCE [LARGE SCALE GENOMIC DNA]</scope>
    <source>
        <strain evidence="19 20">AJA276-08</strain>
    </source>
</reference>
<dbReference type="GO" id="GO:0005524">
    <property type="term" value="F:ATP binding"/>
    <property type="evidence" value="ECO:0007669"/>
    <property type="project" value="UniProtKB-KW"/>
</dbReference>
<dbReference type="EMBL" id="JALLAZ020000825">
    <property type="protein sequence ID" value="KAL3786517.1"/>
    <property type="molecule type" value="Genomic_DNA"/>
</dbReference>
<dbReference type="SUPFAM" id="SSF55681">
    <property type="entry name" value="Class II aaRS and biotin synthetases"/>
    <property type="match status" value="1"/>
</dbReference>
<dbReference type="HAMAP" id="MF_00176">
    <property type="entry name" value="Ser_tRNA_synth_type1"/>
    <property type="match status" value="1"/>
</dbReference>
<evidence type="ECO:0000256" key="15">
    <source>
        <dbReference type="ARBA" id="ARBA00048823"/>
    </source>
</evidence>
<dbReference type="Pfam" id="PF00587">
    <property type="entry name" value="tRNA-synt_2b"/>
    <property type="match status" value="1"/>
</dbReference>
<dbReference type="NCBIfam" id="TIGR00414">
    <property type="entry name" value="serS"/>
    <property type="match status" value="1"/>
</dbReference>
<feature type="coiled-coil region" evidence="16">
    <location>
        <begin position="186"/>
        <end position="213"/>
    </location>
</feature>
<dbReference type="InterPro" id="IPR006195">
    <property type="entry name" value="aa-tRNA-synth_II"/>
</dbReference>
<keyword evidence="6" id="KW-0436">Ligase</keyword>
<evidence type="ECO:0000256" key="17">
    <source>
        <dbReference type="SAM" id="MobiDB-lite"/>
    </source>
</evidence>
<feature type="domain" description="Aminoacyl-transfer RNA synthetases class-II family profile" evidence="18">
    <location>
        <begin position="290"/>
        <end position="553"/>
    </location>
</feature>
<keyword evidence="7" id="KW-0547">Nucleotide-binding</keyword>
<evidence type="ECO:0000256" key="10">
    <source>
        <dbReference type="ARBA" id="ARBA00023146"/>
    </source>
</evidence>
<evidence type="ECO:0000256" key="11">
    <source>
        <dbReference type="ARBA" id="ARBA00031113"/>
    </source>
</evidence>
<dbReference type="CDD" id="cd00770">
    <property type="entry name" value="SerRS_core"/>
    <property type="match status" value="1"/>
</dbReference>
<evidence type="ECO:0000256" key="12">
    <source>
        <dbReference type="ARBA" id="ARBA00033352"/>
    </source>
</evidence>
<dbReference type="SUPFAM" id="SSF46589">
    <property type="entry name" value="tRNA-binding arm"/>
    <property type="match status" value="1"/>
</dbReference>
<sequence length="569" mass="62477">MVEAMESPRPSVFNALLERWYDRLDKRAIWALAMTSVAVAFCSRGGGIRVAAAFSGPCTRMTAARTPFSVLFPSTTSADTDTTGADAPALVNKRLSRATLTSSLDARSLSDNLDIVLSHLASRRASEDTLEAARSISALNSGRVSLIQKRDEALQKRNECSGQVGKLMGKSNGEETDEIISLKEDASRAGEEANAVEVELNEIESKINAMLASLPNLLDDVVPDGSSDGDNELVKQWGDVTALPKELGWTDEFEPLWHDDVATNLGGWNSEAAVGMSGARFVSLTGSVARLERAISTYFLDRASEKGYIEVSPPLVVSRSALEGTSQLPKFEEDLFKIVRESHTCNGEDAFLIPTAEVPLTNMHSNQILEESDLPLSYCALTPCFRAEAGSYGRDTRGLIRTHQFYKVELVKITTPETSNDEHHKLTRHAEECLEELRIPYRRMRLCSGDIGFSAQLCYDLEAWLPSTKEYREISSCSNTGDFQARRMALRYRPVEAKADENEAAAKEGKKKKAKKPKPAFCHTINGSGLAVGRTLVAVLENYQTPNGDVVVPDVLRKYMGGLEILKKK</sequence>
<dbReference type="AlphaFoldDB" id="A0ABD3PF72"/>
<evidence type="ECO:0000313" key="20">
    <source>
        <dbReference type="Proteomes" id="UP001530315"/>
    </source>
</evidence>
<dbReference type="PANTHER" id="PTHR43697">
    <property type="entry name" value="SERYL-TRNA SYNTHETASE"/>
    <property type="match status" value="1"/>
</dbReference>
<dbReference type="Pfam" id="PF02403">
    <property type="entry name" value="Seryl_tRNA_N"/>
    <property type="match status" value="1"/>
</dbReference>
<evidence type="ECO:0000256" key="4">
    <source>
        <dbReference type="ARBA" id="ARBA00012840"/>
    </source>
</evidence>
<dbReference type="InterPro" id="IPR042103">
    <property type="entry name" value="SerRS_1_N_sf"/>
</dbReference>
<evidence type="ECO:0000256" key="1">
    <source>
        <dbReference type="ARBA" id="ARBA00004496"/>
    </source>
</evidence>
<comment type="caution">
    <text evidence="19">The sequence shown here is derived from an EMBL/GenBank/DDBJ whole genome shotgun (WGS) entry which is preliminary data.</text>
</comment>
<keyword evidence="20" id="KW-1185">Reference proteome</keyword>
<evidence type="ECO:0000313" key="19">
    <source>
        <dbReference type="EMBL" id="KAL3786517.1"/>
    </source>
</evidence>
<evidence type="ECO:0000256" key="3">
    <source>
        <dbReference type="ARBA" id="ARBA00010728"/>
    </source>
</evidence>
<comment type="subcellular location">
    <subcellularLocation>
        <location evidence="1">Cytoplasm</location>
    </subcellularLocation>
</comment>
<dbReference type="InterPro" id="IPR010978">
    <property type="entry name" value="tRNA-bd_arm"/>
</dbReference>
<evidence type="ECO:0000256" key="5">
    <source>
        <dbReference type="ARBA" id="ARBA00022490"/>
    </source>
</evidence>
<evidence type="ECO:0000256" key="8">
    <source>
        <dbReference type="ARBA" id="ARBA00022840"/>
    </source>
</evidence>
<dbReference type="InterPro" id="IPR045864">
    <property type="entry name" value="aa-tRNA-synth_II/BPL/LPL"/>
</dbReference>